<dbReference type="Proteomes" id="UP000033699">
    <property type="component" value="Unassembled WGS sequence"/>
</dbReference>
<accession>A0A0F2T7D4</accession>
<comment type="caution">
    <text evidence="1">The sequence shown here is derived from an EMBL/GenBank/DDBJ whole genome shotgun (WGS) entry which is preliminary data.</text>
</comment>
<dbReference type="PATRIC" id="fig|359131.3.peg.7165"/>
<name>A0A0F2T7D4_STRR3</name>
<reference evidence="1 2" key="1">
    <citation type="submission" date="2015-02" db="EMBL/GenBank/DDBJ databases">
        <authorList>
            <person name="Ju K.-S."/>
            <person name="Doroghazi J.R."/>
            <person name="Metcalf W."/>
        </authorList>
    </citation>
    <scope>NUCLEOTIDE SEQUENCE [LARGE SCALE GENOMIC DNA]</scope>
    <source>
        <strain evidence="1 2">ATCC 31215</strain>
    </source>
</reference>
<protein>
    <submittedName>
        <fullName evidence="1">Uncharacterized protein</fullName>
    </submittedName>
</protein>
<proteinExistence type="predicted"/>
<sequence>MSDQDRVEKPALGIMERGYRGAVEKQFFDAFYLAAELHRHPGGLDLLLRGQAATHAVRARPTPSLRLGDTELDTVTDSRVNLRNLIEAGVRVWVEESALAAFGFAAPLDDVLMDGIRVAADGELALRWPEYRAVYFL</sequence>
<gene>
    <name evidence="1" type="ORF">VM95_28985</name>
</gene>
<dbReference type="AlphaFoldDB" id="A0A0F2T7D4"/>
<evidence type="ECO:0000313" key="1">
    <source>
        <dbReference type="EMBL" id="KJS59129.1"/>
    </source>
</evidence>
<organism evidence="1 2">
    <name type="scientific">Streptomyces rubellomurinus (strain ATCC 31215)</name>
    <dbReference type="NCBI Taxonomy" id="359131"/>
    <lineage>
        <taxon>Bacteria</taxon>
        <taxon>Bacillati</taxon>
        <taxon>Actinomycetota</taxon>
        <taxon>Actinomycetes</taxon>
        <taxon>Kitasatosporales</taxon>
        <taxon>Streptomycetaceae</taxon>
        <taxon>Streptomyces</taxon>
    </lineage>
</organism>
<evidence type="ECO:0000313" key="2">
    <source>
        <dbReference type="Proteomes" id="UP000033699"/>
    </source>
</evidence>
<dbReference type="OrthoDB" id="3696636at2"/>
<dbReference type="RefSeq" id="WP_045702211.1">
    <property type="nucleotide sequence ID" value="NZ_JZKH01000078.1"/>
</dbReference>
<dbReference type="EMBL" id="JZKH01000078">
    <property type="protein sequence ID" value="KJS59129.1"/>
    <property type="molecule type" value="Genomic_DNA"/>
</dbReference>
<keyword evidence="2" id="KW-1185">Reference proteome</keyword>